<feature type="transmembrane region" description="Helical" evidence="1">
    <location>
        <begin position="189"/>
        <end position="209"/>
    </location>
</feature>
<gene>
    <name evidence="2" type="ORF">HNR42_001970</name>
</gene>
<feature type="transmembrane region" description="Helical" evidence="1">
    <location>
        <begin position="12"/>
        <end position="36"/>
    </location>
</feature>
<name>A0A841I095_9DEIO</name>
<dbReference type="EMBL" id="JACHHG010000006">
    <property type="protein sequence ID" value="MBB6098536.1"/>
    <property type="molecule type" value="Genomic_DNA"/>
</dbReference>
<dbReference type="AlphaFoldDB" id="A0A841I095"/>
<dbReference type="Pfam" id="PF05675">
    <property type="entry name" value="DUF817"/>
    <property type="match status" value="1"/>
</dbReference>
<evidence type="ECO:0000313" key="3">
    <source>
        <dbReference type="Proteomes" id="UP000569951"/>
    </source>
</evidence>
<evidence type="ECO:0000256" key="1">
    <source>
        <dbReference type="SAM" id="Phobius"/>
    </source>
</evidence>
<keyword evidence="1" id="KW-1133">Transmembrane helix</keyword>
<feature type="transmembrane region" description="Helical" evidence="1">
    <location>
        <begin position="103"/>
        <end position="125"/>
    </location>
</feature>
<feature type="transmembrane region" description="Helical" evidence="1">
    <location>
        <begin position="73"/>
        <end position="91"/>
    </location>
</feature>
<feature type="transmembrane region" description="Helical" evidence="1">
    <location>
        <begin position="236"/>
        <end position="253"/>
    </location>
</feature>
<reference evidence="2 3" key="1">
    <citation type="submission" date="2020-08" db="EMBL/GenBank/DDBJ databases">
        <title>Genomic Encyclopedia of Type Strains, Phase IV (KMG-IV): sequencing the most valuable type-strain genomes for metagenomic binning, comparative biology and taxonomic classification.</title>
        <authorList>
            <person name="Goeker M."/>
        </authorList>
    </citation>
    <scope>NUCLEOTIDE SEQUENCE [LARGE SCALE GENOMIC DNA]</scope>
    <source>
        <strain evidence="2 3">DSM 21458</strain>
    </source>
</reference>
<feature type="transmembrane region" description="Helical" evidence="1">
    <location>
        <begin position="137"/>
        <end position="155"/>
    </location>
</feature>
<sequence>MLARAATRATGQLLRFAWAEALCCLFPAAILLMLAITAPLSGSAFPRYDLLLAGCLLMQVLMLRLGLETRDELKVICVFHVLGLALEVFKVSVGSWSYPDGGFFKVFGVPLYSGFMYASVASYLCQAWRRFDLEVSGWAGNVPMGLLAAGIYLNFFTHHSALPDLRWPLALGVLLVARRTRVHFTVGDARYAMPLPLAFALIGFFIWVAENLATLVGAWQYPHQASGWDWVHTSKIGSWGLLVIVSFITVALLKKVKSDRHKGQGTPPVHR</sequence>
<protein>
    <submittedName>
        <fullName evidence="2">Uncharacterized membrane protein YoaT (DUF817 family)</fullName>
    </submittedName>
</protein>
<keyword evidence="1" id="KW-0812">Transmembrane</keyword>
<evidence type="ECO:0000313" key="2">
    <source>
        <dbReference type="EMBL" id="MBB6098536.1"/>
    </source>
</evidence>
<accession>A0A841I095</accession>
<keyword evidence="1" id="KW-0472">Membrane</keyword>
<dbReference type="InterPro" id="IPR008535">
    <property type="entry name" value="DUF817"/>
</dbReference>
<dbReference type="PIRSF" id="PIRSF009141">
    <property type="entry name" value="UCP009141"/>
    <property type="match status" value="1"/>
</dbReference>
<dbReference type="Proteomes" id="UP000569951">
    <property type="component" value="Unassembled WGS sequence"/>
</dbReference>
<dbReference type="RefSeq" id="WP_183987039.1">
    <property type="nucleotide sequence ID" value="NZ_JACHHG010000006.1"/>
</dbReference>
<keyword evidence="3" id="KW-1185">Reference proteome</keyword>
<comment type="caution">
    <text evidence="2">The sequence shown here is derived from an EMBL/GenBank/DDBJ whole genome shotgun (WGS) entry which is preliminary data.</text>
</comment>
<proteinExistence type="predicted"/>
<feature type="transmembrane region" description="Helical" evidence="1">
    <location>
        <begin position="48"/>
        <end position="66"/>
    </location>
</feature>
<organism evidence="2 3">
    <name type="scientific">Deinobacterium chartae</name>
    <dbReference type="NCBI Taxonomy" id="521158"/>
    <lineage>
        <taxon>Bacteria</taxon>
        <taxon>Thermotogati</taxon>
        <taxon>Deinococcota</taxon>
        <taxon>Deinococci</taxon>
        <taxon>Deinococcales</taxon>
        <taxon>Deinococcaceae</taxon>
        <taxon>Deinobacterium</taxon>
    </lineage>
</organism>